<dbReference type="AlphaFoldDB" id="A0A8J2WJI2"/>
<evidence type="ECO:0000313" key="3">
    <source>
        <dbReference type="Proteomes" id="UP000789390"/>
    </source>
</evidence>
<reference evidence="2" key="1">
    <citation type="submission" date="2021-11" db="EMBL/GenBank/DDBJ databases">
        <authorList>
            <person name="Schell T."/>
        </authorList>
    </citation>
    <scope>NUCLEOTIDE SEQUENCE</scope>
    <source>
        <strain evidence="2">M5</strain>
    </source>
</reference>
<protein>
    <submittedName>
        <fullName evidence="2">Uncharacterized protein</fullName>
    </submittedName>
</protein>
<accession>A0A8J2WJI2</accession>
<feature type="compositionally biased region" description="Acidic residues" evidence="1">
    <location>
        <begin position="103"/>
        <end position="139"/>
    </location>
</feature>
<evidence type="ECO:0000313" key="2">
    <source>
        <dbReference type="EMBL" id="CAH0100988.1"/>
    </source>
</evidence>
<keyword evidence="3" id="KW-1185">Reference proteome</keyword>
<comment type="caution">
    <text evidence="2">The sequence shown here is derived from an EMBL/GenBank/DDBJ whole genome shotgun (WGS) entry which is preliminary data.</text>
</comment>
<sequence>MADLDKKKLETVLKLIVEHCNDHPSLTSLTSLMSVEKCCSVASDVEDCLKSWMDTWSKKNLELEDKITETSKSGWEEEDTELTSSFVDKWWKFVNDEWPSEYGSDDEGPSEYASDDEWYPQPDDDEEMTSDEDEEEIENDPSSRNHLPPTRVKLDNVLIIPLQNVHPTLNQLSFTTLSRPDLFVSELFRSINFLDVHLAIIARYAYSEEENLENEHLFWIDEWINSDNSIPLTTPFQIDLTSQLVGEKCELFDRKFIDCDRINGNEYDYPVYYYPVMIIQPRHQSIYLGCRYNFEDVLNQLCSLAKLTGETKDQSLVISILGQILSFCREKPFCIWKDPTVDCETRGSVRARRLMELCTKLNAKKEGLELLDILRTVDLNLDIQNESPNFRVLSSTEMKTFCCHVQPRLYCGAGVLNIEVVNAIADFVSQIGGWDDCSNLILDWIQLSHLSRQFVMFSSLAIRLFENGCVEGTLKIVKRLSSLFSHEDFTLPQYRLDWFQIESLDFYVNMIVFLQENPETPDPDRLSQLLAFFRRLKTREQCLLVRKNVFEMNEEKIPTGSLRHEICRRFCEIICSTGLRDIEHLCRSCLSQILSYKLPLIKNQNFQEVYREIYHLYPHSTLVKSLIHSFAELRDDQLLISLLEMIFTKSSKDIQAEAHWAWTESTIASRISSSPSMKNIFYDLFDSKMNLLKEQMGGSGAVECLPFASLMEKREHFKDLARVASFTALIPLMPMVELAQLFIAIRFPHVWDKVWFGGKVCLDSLINDEMLSRDVETLSSLKVLSISTLKKILYRFIQSENSVHVRTLILVIAQHEEGSDRDWDCLAENLTTIDLIFTSADYLVDYDSLLGSEEMRDVFIASVGSIIQGFSLLLDRLEPDGLEEPVTSRDFQRFANSLSFIFPVFNIASYLWPNSRLQVEKMIEQFAGLLIKMPFKLHSLVILSDSSTIIDAQAKLDQVEMKLSRPMLYVFM</sequence>
<dbReference type="Proteomes" id="UP000789390">
    <property type="component" value="Unassembled WGS sequence"/>
</dbReference>
<evidence type="ECO:0000256" key="1">
    <source>
        <dbReference type="SAM" id="MobiDB-lite"/>
    </source>
</evidence>
<organism evidence="2 3">
    <name type="scientific">Daphnia galeata</name>
    <dbReference type="NCBI Taxonomy" id="27404"/>
    <lineage>
        <taxon>Eukaryota</taxon>
        <taxon>Metazoa</taxon>
        <taxon>Ecdysozoa</taxon>
        <taxon>Arthropoda</taxon>
        <taxon>Crustacea</taxon>
        <taxon>Branchiopoda</taxon>
        <taxon>Diplostraca</taxon>
        <taxon>Cladocera</taxon>
        <taxon>Anomopoda</taxon>
        <taxon>Daphniidae</taxon>
        <taxon>Daphnia</taxon>
    </lineage>
</organism>
<dbReference type="EMBL" id="CAKKLH010000047">
    <property type="protein sequence ID" value="CAH0100988.1"/>
    <property type="molecule type" value="Genomic_DNA"/>
</dbReference>
<gene>
    <name evidence="2" type="ORF">DGAL_LOCUS3284</name>
</gene>
<feature type="region of interest" description="Disordered" evidence="1">
    <location>
        <begin position="100"/>
        <end position="149"/>
    </location>
</feature>
<name>A0A8J2WJI2_9CRUS</name>
<proteinExistence type="predicted"/>